<comment type="caution">
    <text evidence="2">The sequence shown here is derived from an EMBL/GenBank/DDBJ whole genome shotgun (WGS) entry which is preliminary data.</text>
</comment>
<protein>
    <submittedName>
        <fullName evidence="2">Uncharacterized protein</fullName>
    </submittedName>
</protein>
<evidence type="ECO:0000313" key="3">
    <source>
        <dbReference type="Proteomes" id="UP001174136"/>
    </source>
</evidence>
<name>A0AA47MI75_MERPO</name>
<sequence>MVREKIDSPVPPHTSPCVSHAANEADSLDRNVFQRTQCNDQFGLSIEDELFLDLMDKDVYMDEANCWVAPLPFRPNRPRLPNNRQHAVNRLASLRRMLEKKHAMKEHFFNFMQAMFDADHAEPAPVLSPQQVAIYGLRKAALHGEKEHSSEARQFVMRIFYVDDGLSSFPTDEKAIAILKSTKEMLAESSIKLHKIASNSRTVMDAFPPEERAKNLVDLELNVDPLPLQCSLGLTWNLQSHTFTFRVSREKKPFTRRGILSTVNGLFDPLGYVAPVIIQGKALVRELSAEQAEWDAPLPALKEKQ</sequence>
<dbReference type="PANTHER" id="PTHR47331">
    <property type="entry name" value="PHD-TYPE DOMAIN-CONTAINING PROTEIN"/>
    <property type="match status" value="1"/>
</dbReference>
<feature type="region of interest" description="Disordered" evidence="1">
    <location>
        <begin position="1"/>
        <end position="20"/>
    </location>
</feature>
<dbReference type="Pfam" id="PF05380">
    <property type="entry name" value="Peptidase_A17"/>
    <property type="match status" value="1"/>
</dbReference>
<organism evidence="2 3">
    <name type="scientific">Merluccius polli</name>
    <name type="common">Benguela hake</name>
    <name type="synonym">Merluccius cadenati</name>
    <dbReference type="NCBI Taxonomy" id="89951"/>
    <lineage>
        <taxon>Eukaryota</taxon>
        <taxon>Metazoa</taxon>
        <taxon>Chordata</taxon>
        <taxon>Craniata</taxon>
        <taxon>Vertebrata</taxon>
        <taxon>Euteleostomi</taxon>
        <taxon>Actinopterygii</taxon>
        <taxon>Neopterygii</taxon>
        <taxon>Teleostei</taxon>
        <taxon>Neoteleostei</taxon>
        <taxon>Acanthomorphata</taxon>
        <taxon>Zeiogadaria</taxon>
        <taxon>Gadariae</taxon>
        <taxon>Gadiformes</taxon>
        <taxon>Gadoidei</taxon>
        <taxon>Merlucciidae</taxon>
        <taxon>Merluccius</taxon>
    </lineage>
</organism>
<dbReference type="Proteomes" id="UP001174136">
    <property type="component" value="Unassembled WGS sequence"/>
</dbReference>
<dbReference type="EMBL" id="JAOPHQ010004012">
    <property type="protein sequence ID" value="KAK0140803.1"/>
    <property type="molecule type" value="Genomic_DNA"/>
</dbReference>
<reference evidence="2" key="1">
    <citation type="journal article" date="2023" name="Front. Mar. Sci.">
        <title>A new Merluccius polli reference genome to investigate the effects of global change in West African waters.</title>
        <authorList>
            <person name="Mateo J.L."/>
            <person name="Blanco-Fernandez C."/>
            <person name="Garcia-Vazquez E."/>
            <person name="Machado-Schiaffino G."/>
        </authorList>
    </citation>
    <scope>NUCLEOTIDE SEQUENCE</scope>
    <source>
        <strain evidence="2">C29</strain>
        <tissue evidence="2">Fin</tissue>
    </source>
</reference>
<evidence type="ECO:0000256" key="1">
    <source>
        <dbReference type="SAM" id="MobiDB-lite"/>
    </source>
</evidence>
<dbReference type="InterPro" id="IPR008042">
    <property type="entry name" value="Retrotrans_Pao"/>
</dbReference>
<keyword evidence="3" id="KW-1185">Reference proteome</keyword>
<dbReference type="AlphaFoldDB" id="A0AA47MI75"/>
<proteinExistence type="predicted"/>
<evidence type="ECO:0000313" key="2">
    <source>
        <dbReference type="EMBL" id="KAK0140803.1"/>
    </source>
</evidence>
<accession>A0AA47MI75</accession>
<gene>
    <name evidence="2" type="ORF">N1851_022206</name>
</gene>
<dbReference type="PANTHER" id="PTHR47331:SF6">
    <property type="entry name" value="DOUBLECORTIN DOMAIN-CONTAINING PROTEIN"/>
    <property type="match status" value="1"/>
</dbReference>